<evidence type="ECO:0000313" key="2">
    <source>
        <dbReference type="EMBL" id="KAK3379372.1"/>
    </source>
</evidence>
<keyword evidence="3" id="KW-1185">Reference proteome</keyword>
<organism evidence="2 3">
    <name type="scientific">Lasiosphaeria ovina</name>
    <dbReference type="NCBI Taxonomy" id="92902"/>
    <lineage>
        <taxon>Eukaryota</taxon>
        <taxon>Fungi</taxon>
        <taxon>Dikarya</taxon>
        <taxon>Ascomycota</taxon>
        <taxon>Pezizomycotina</taxon>
        <taxon>Sordariomycetes</taxon>
        <taxon>Sordariomycetidae</taxon>
        <taxon>Sordariales</taxon>
        <taxon>Lasiosphaeriaceae</taxon>
        <taxon>Lasiosphaeria</taxon>
    </lineage>
</organism>
<protein>
    <recommendedName>
        <fullName evidence="4">Secreted protein</fullName>
    </recommendedName>
</protein>
<dbReference type="EMBL" id="JAULSN010000002">
    <property type="protein sequence ID" value="KAK3379372.1"/>
    <property type="molecule type" value="Genomic_DNA"/>
</dbReference>
<dbReference type="Proteomes" id="UP001287356">
    <property type="component" value="Unassembled WGS sequence"/>
</dbReference>
<reference evidence="2" key="1">
    <citation type="journal article" date="2023" name="Mol. Phylogenet. Evol.">
        <title>Genome-scale phylogeny and comparative genomics of the fungal order Sordariales.</title>
        <authorList>
            <person name="Hensen N."/>
            <person name="Bonometti L."/>
            <person name="Westerberg I."/>
            <person name="Brannstrom I.O."/>
            <person name="Guillou S."/>
            <person name="Cros-Aarteil S."/>
            <person name="Calhoun S."/>
            <person name="Haridas S."/>
            <person name="Kuo A."/>
            <person name="Mondo S."/>
            <person name="Pangilinan J."/>
            <person name="Riley R."/>
            <person name="LaButti K."/>
            <person name="Andreopoulos B."/>
            <person name="Lipzen A."/>
            <person name="Chen C."/>
            <person name="Yan M."/>
            <person name="Daum C."/>
            <person name="Ng V."/>
            <person name="Clum A."/>
            <person name="Steindorff A."/>
            <person name="Ohm R.A."/>
            <person name="Martin F."/>
            <person name="Silar P."/>
            <person name="Natvig D.O."/>
            <person name="Lalanne C."/>
            <person name="Gautier V."/>
            <person name="Ament-Velasquez S.L."/>
            <person name="Kruys A."/>
            <person name="Hutchinson M.I."/>
            <person name="Powell A.J."/>
            <person name="Barry K."/>
            <person name="Miller A.N."/>
            <person name="Grigoriev I.V."/>
            <person name="Debuchy R."/>
            <person name="Gladieux P."/>
            <person name="Hiltunen Thoren M."/>
            <person name="Johannesson H."/>
        </authorList>
    </citation>
    <scope>NUCLEOTIDE SEQUENCE</scope>
    <source>
        <strain evidence="2">CBS 958.72</strain>
    </source>
</reference>
<dbReference type="AlphaFoldDB" id="A0AAE0KND9"/>
<comment type="caution">
    <text evidence="2">The sequence shown here is derived from an EMBL/GenBank/DDBJ whole genome shotgun (WGS) entry which is preliminary data.</text>
</comment>
<gene>
    <name evidence="2" type="ORF">B0T24DRAFT_153050</name>
</gene>
<feature type="chain" id="PRO_5041918028" description="Secreted protein" evidence="1">
    <location>
        <begin position="21"/>
        <end position="91"/>
    </location>
</feature>
<feature type="signal peptide" evidence="1">
    <location>
        <begin position="1"/>
        <end position="20"/>
    </location>
</feature>
<proteinExistence type="predicted"/>
<evidence type="ECO:0008006" key="4">
    <source>
        <dbReference type="Google" id="ProtNLM"/>
    </source>
</evidence>
<reference evidence="2" key="2">
    <citation type="submission" date="2023-06" db="EMBL/GenBank/DDBJ databases">
        <authorList>
            <consortium name="Lawrence Berkeley National Laboratory"/>
            <person name="Haridas S."/>
            <person name="Hensen N."/>
            <person name="Bonometti L."/>
            <person name="Westerberg I."/>
            <person name="Brannstrom I.O."/>
            <person name="Guillou S."/>
            <person name="Cros-Aarteil S."/>
            <person name="Calhoun S."/>
            <person name="Kuo A."/>
            <person name="Mondo S."/>
            <person name="Pangilinan J."/>
            <person name="Riley R."/>
            <person name="Labutti K."/>
            <person name="Andreopoulos B."/>
            <person name="Lipzen A."/>
            <person name="Chen C."/>
            <person name="Yanf M."/>
            <person name="Daum C."/>
            <person name="Ng V."/>
            <person name="Clum A."/>
            <person name="Steindorff A."/>
            <person name="Ohm R."/>
            <person name="Martin F."/>
            <person name="Silar P."/>
            <person name="Natvig D."/>
            <person name="Lalanne C."/>
            <person name="Gautier V."/>
            <person name="Ament-Velasquez S.L."/>
            <person name="Kruys A."/>
            <person name="Hutchinson M.I."/>
            <person name="Powell A.J."/>
            <person name="Barry K."/>
            <person name="Miller A.N."/>
            <person name="Grigoriev I.V."/>
            <person name="Debuchy R."/>
            <person name="Gladieux P."/>
            <person name="Thoren M.H."/>
            <person name="Johannesson H."/>
        </authorList>
    </citation>
    <scope>NUCLEOTIDE SEQUENCE</scope>
    <source>
        <strain evidence="2">CBS 958.72</strain>
    </source>
</reference>
<sequence>MGFFLFFFLLSRVRSPGARSIFLFFSKSSCSVRGSSGGGGAAGKDRLERDHRSILVCEGSPPLSSPSLRGRFALASAVPTSSFGAHCASVR</sequence>
<name>A0AAE0KND9_9PEZI</name>
<evidence type="ECO:0000313" key="3">
    <source>
        <dbReference type="Proteomes" id="UP001287356"/>
    </source>
</evidence>
<keyword evidence="1" id="KW-0732">Signal</keyword>
<accession>A0AAE0KND9</accession>
<evidence type="ECO:0000256" key="1">
    <source>
        <dbReference type="SAM" id="SignalP"/>
    </source>
</evidence>